<evidence type="ECO:0008006" key="4">
    <source>
        <dbReference type="Google" id="ProtNLM"/>
    </source>
</evidence>
<organism evidence="2 3">
    <name type="scientific">Trifolium medium</name>
    <dbReference type="NCBI Taxonomy" id="97028"/>
    <lineage>
        <taxon>Eukaryota</taxon>
        <taxon>Viridiplantae</taxon>
        <taxon>Streptophyta</taxon>
        <taxon>Embryophyta</taxon>
        <taxon>Tracheophyta</taxon>
        <taxon>Spermatophyta</taxon>
        <taxon>Magnoliopsida</taxon>
        <taxon>eudicotyledons</taxon>
        <taxon>Gunneridae</taxon>
        <taxon>Pentapetalae</taxon>
        <taxon>rosids</taxon>
        <taxon>fabids</taxon>
        <taxon>Fabales</taxon>
        <taxon>Fabaceae</taxon>
        <taxon>Papilionoideae</taxon>
        <taxon>50 kb inversion clade</taxon>
        <taxon>NPAAA clade</taxon>
        <taxon>Hologalegina</taxon>
        <taxon>IRL clade</taxon>
        <taxon>Trifolieae</taxon>
        <taxon>Trifolium</taxon>
    </lineage>
</organism>
<dbReference type="EMBL" id="LXQA010847760">
    <property type="protein sequence ID" value="MCI73842.1"/>
    <property type="molecule type" value="Genomic_DNA"/>
</dbReference>
<dbReference type="AlphaFoldDB" id="A0A392UK58"/>
<comment type="caution">
    <text evidence="2">The sequence shown here is derived from an EMBL/GenBank/DDBJ whole genome shotgun (WGS) entry which is preliminary data.</text>
</comment>
<keyword evidence="3" id="KW-1185">Reference proteome</keyword>
<evidence type="ECO:0000256" key="1">
    <source>
        <dbReference type="SAM" id="MobiDB-lite"/>
    </source>
</evidence>
<sequence length="57" mass="6664">MTWFKGLEDDSIDSSHFTTRKRQPKTMASLSNILQGKDESLRDYIERFTREAIEVKG</sequence>
<protein>
    <recommendedName>
        <fullName evidence="4">Retrotransposon gag domain-containing protein</fullName>
    </recommendedName>
</protein>
<feature type="non-terminal residue" evidence="2">
    <location>
        <position position="57"/>
    </location>
</feature>
<dbReference type="Proteomes" id="UP000265520">
    <property type="component" value="Unassembled WGS sequence"/>
</dbReference>
<name>A0A392UK58_9FABA</name>
<evidence type="ECO:0000313" key="2">
    <source>
        <dbReference type="EMBL" id="MCI73842.1"/>
    </source>
</evidence>
<reference evidence="2 3" key="1">
    <citation type="journal article" date="2018" name="Front. Plant Sci.">
        <title>Red Clover (Trifolium pratense) and Zigzag Clover (T. medium) - A Picture of Genomic Similarities and Differences.</title>
        <authorList>
            <person name="Dluhosova J."/>
            <person name="Istvanek J."/>
            <person name="Nedelnik J."/>
            <person name="Repkova J."/>
        </authorList>
    </citation>
    <scope>NUCLEOTIDE SEQUENCE [LARGE SCALE GENOMIC DNA]</scope>
    <source>
        <strain evidence="3">cv. 10/8</strain>
        <tissue evidence="2">Leaf</tissue>
    </source>
</reference>
<feature type="region of interest" description="Disordered" evidence="1">
    <location>
        <begin position="1"/>
        <end position="27"/>
    </location>
</feature>
<proteinExistence type="predicted"/>
<accession>A0A392UK58</accession>
<evidence type="ECO:0000313" key="3">
    <source>
        <dbReference type="Proteomes" id="UP000265520"/>
    </source>
</evidence>